<dbReference type="Gene3D" id="2.40.30.170">
    <property type="match status" value="1"/>
</dbReference>
<evidence type="ECO:0000256" key="9">
    <source>
        <dbReference type="RuleBase" id="RU365093"/>
    </source>
</evidence>
<comment type="subcellular location">
    <subcellularLocation>
        <location evidence="1 9">Cell inner membrane</location>
        <topology evidence="1 9">Single-pass membrane protein</topology>
    </subcellularLocation>
</comment>
<evidence type="ECO:0000256" key="2">
    <source>
        <dbReference type="ARBA" id="ARBA00009477"/>
    </source>
</evidence>
<evidence type="ECO:0000259" key="11">
    <source>
        <dbReference type="Pfam" id="PF25917"/>
    </source>
</evidence>
<dbReference type="NCBIfam" id="TIGR01843">
    <property type="entry name" value="type_I_hlyD"/>
    <property type="match status" value="1"/>
</dbReference>
<sequence>MKLDDIDLGAAEKAGSGRRAGVAGPEKLLEGSVKSDSKTFFSRTPISSAPPRESRITWIIALMVVVFLGWAAIFRLDEVSSGVGKVIPSSKEQVIQSQEGGILVELHVREGDIVQAGQVIAQLDRTRYEATVEESASKLRAAAATAARLTAEVNGTALVFPPDVALDKDLVLSETSLFQSRQKALNSTLSDLSRSIDLIRRELDMTLPLVAKGAASDVEVLRLKRQIADLEGKQNDARNDYYVKAREELARANAEVDAQRSVTRGREDSLTHLTFKSPVRGVVKNIAVTTHGGVVAPGGELMTIVPMDEKLLVEARISPRDVAFIHPGQEAMVKITAYDYSIYGGLRGKVTVISPDTIQDEVKRDVYYYRVYIRTDADHLVNRKGKIFPIVPGMVATVDIRTGSKTVLEYLIKPLNRAREALRER</sequence>
<dbReference type="PANTHER" id="PTHR30386">
    <property type="entry name" value="MEMBRANE FUSION SUBUNIT OF EMRAB-TOLC MULTIDRUG EFFLUX PUMP"/>
    <property type="match status" value="1"/>
</dbReference>
<evidence type="ECO:0000313" key="14">
    <source>
        <dbReference type="Proteomes" id="UP000494252"/>
    </source>
</evidence>
<keyword evidence="8 9" id="KW-0472">Membrane</keyword>
<dbReference type="SUPFAM" id="SSF111369">
    <property type="entry name" value="HlyD-like secretion proteins"/>
    <property type="match status" value="1"/>
</dbReference>
<dbReference type="Gene3D" id="1.10.287.470">
    <property type="entry name" value="Helix hairpin bin"/>
    <property type="match status" value="1"/>
</dbReference>
<feature type="transmembrane region" description="Helical" evidence="9">
    <location>
        <begin position="56"/>
        <end position="76"/>
    </location>
</feature>
<protein>
    <recommendedName>
        <fullName evidence="9">Membrane fusion protein (MFP) family protein</fullName>
    </recommendedName>
</protein>
<keyword evidence="3 9" id="KW-0813">Transport</keyword>
<dbReference type="PRINTS" id="PR01490">
    <property type="entry name" value="RTXTOXIND"/>
</dbReference>
<dbReference type="Pfam" id="PF25917">
    <property type="entry name" value="BSH_RND"/>
    <property type="match status" value="1"/>
</dbReference>
<dbReference type="InterPro" id="IPR006144">
    <property type="entry name" value="Secretion_HlyD_CS"/>
</dbReference>
<dbReference type="EMBL" id="CADIKI010000012">
    <property type="protein sequence ID" value="CAB3796609.1"/>
    <property type="molecule type" value="Genomic_DNA"/>
</dbReference>
<dbReference type="GO" id="GO:0005886">
    <property type="term" value="C:plasma membrane"/>
    <property type="evidence" value="ECO:0007669"/>
    <property type="project" value="UniProtKB-SubCell"/>
</dbReference>
<dbReference type="InterPro" id="IPR050739">
    <property type="entry name" value="MFP"/>
</dbReference>
<keyword evidence="5 9" id="KW-0997">Cell inner membrane</keyword>
<dbReference type="PANTHER" id="PTHR30386:SF26">
    <property type="entry name" value="TRANSPORT PROTEIN COMB"/>
    <property type="match status" value="1"/>
</dbReference>
<evidence type="ECO:0000256" key="4">
    <source>
        <dbReference type="ARBA" id="ARBA00022475"/>
    </source>
</evidence>
<feature type="domain" description="Multidrug resistance protein MdtA-like barrel-sandwich hybrid" evidence="11">
    <location>
        <begin position="95"/>
        <end position="301"/>
    </location>
</feature>
<dbReference type="InterPro" id="IPR058625">
    <property type="entry name" value="MdtA-like_BSH"/>
</dbReference>
<evidence type="ECO:0000256" key="6">
    <source>
        <dbReference type="ARBA" id="ARBA00022692"/>
    </source>
</evidence>
<evidence type="ECO:0000256" key="3">
    <source>
        <dbReference type="ARBA" id="ARBA00022448"/>
    </source>
</evidence>
<evidence type="ECO:0000256" key="7">
    <source>
        <dbReference type="ARBA" id="ARBA00022989"/>
    </source>
</evidence>
<name>A0A6J5G9W5_9BURK</name>
<keyword evidence="14" id="KW-1185">Reference proteome</keyword>
<dbReference type="InterPro" id="IPR058982">
    <property type="entry name" value="Beta-barrel_AprE"/>
</dbReference>
<keyword evidence="7 9" id="KW-1133">Transmembrane helix</keyword>
<dbReference type="Proteomes" id="UP000494252">
    <property type="component" value="Unassembled WGS sequence"/>
</dbReference>
<keyword evidence="10" id="KW-0175">Coiled coil</keyword>
<feature type="domain" description="AprE-like beta-barrel" evidence="12">
    <location>
        <begin position="311"/>
        <end position="403"/>
    </location>
</feature>
<dbReference type="RefSeq" id="WP_175162410.1">
    <property type="nucleotide sequence ID" value="NZ_CADIKI010000012.1"/>
</dbReference>
<dbReference type="Gene3D" id="2.40.50.100">
    <property type="match status" value="1"/>
</dbReference>
<keyword evidence="6 9" id="KW-0812">Transmembrane</keyword>
<evidence type="ECO:0000259" key="12">
    <source>
        <dbReference type="Pfam" id="PF26002"/>
    </source>
</evidence>
<comment type="similarity">
    <text evidence="2 9">Belongs to the membrane fusion protein (MFP) (TC 8.A.1) family.</text>
</comment>
<keyword evidence="4 9" id="KW-1003">Cell membrane</keyword>
<dbReference type="InterPro" id="IPR010129">
    <property type="entry name" value="T1SS_HlyD"/>
</dbReference>
<gene>
    <name evidence="13" type="primary">prsE_2</name>
    <name evidence="13" type="ORF">LMG27177_04064</name>
</gene>
<evidence type="ECO:0000313" key="13">
    <source>
        <dbReference type="EMBL" id="CAB3796609.1"/>
    </source>
</evidence>
<reference evidence="13 14" key="1">
    <citation type="submission" date="2020-04" db="EMBL/GenBank/DDBJ databases">
        <authorList>
            <person name="De Canck E."/>
        </authorList>
    </citation>
    <scope>NUCLEOTIDE SEQUENCE [LARGE SCALE GENOMIC DNA]</scope>
    <source>
        <strain evidence="13 14">LMG 27177</strain>
    </source>
</reference>
<feature type="coiled-coil region" evidence="10">
    <location>
        <begin position="220"/>
        <end position="262"/>
    </location>
</feature>
<organism evidence="13 14">
    <name type="scientific">Paraburkholderia fynbosensis</name>
    <dbReference type="NCBI Taxonomy" id="1200993"/>
    <lineage>
        <taxon>Bacteria</taxon>
        <taxon>Pseudomonadati</taxon>
        <taxon>Pseudomonadota</taxon>
        <taxon>Betaproteobacteria</taxon>
        <taxon>Burkholderiales</taxon>
        <taxon>Burkholderiaceae</taxon>
        <taxon>Paraburkholderia</taxon>
    </lineage>
</organism>
<evidence type="ECO:0000256" key="8">
    <source>
        <dbReference type="ARBA" id="ARBA00023136"/>
    </source>
</evidence>
<dbReference type="PROSITE" id="PS00543">
    <property type="entry name" value="HLYD_FAMILY"/>
    <property type="match status" value="1"/>
</dbReference>
<evidence type="ECO:0000256" key="10">
    <source>
        <dbReference type="SAM" id="Coils"/>
    </source>
</evidence>
<accession>A0A6J5G9W5</accession>
<dbReference type="Pfam" id="PF26002">
    <property type="entry name" value="Beta-barrel_AprE"/>
    <property type="match status" value="1"/>
</dbReference>
<dbReference type="AlphaFoldDB" id="A0A6J5G9W5"/>
<proteinExistence type="inferred from homology"/>
<evidence type="ECO:0000256" key="5">
    <source>
        <dbReference type="ARBA" id="ARBA00022519"/>
    </source>
</evidence>
<dbReference type="GO" id="GO:0009306">
    <property type="term" value="P:protein secretion"/>
    <property type="evidence" value="ECO:0007669"/>
    <property type="project" value="InterPro"/>
</dbReference>
<evidence type="ECO:0000256" key="1">
    <source>
        <dbReference type="ARBA" id="ARBA00004377"/>
    </source>
</evidence>